<feature type="compositionally biased region" description="Polar residues" evidence="1">
    <location>
        <begin position="35"/>
        <end position="46"/>
    </location>
</feature>
<feature type="compositionally biased region" description="Basic and acidic residues" evidence="1">
    <location>
        <begin position="1"/>
        <end position="17"/>
    </location>
</feature>
<feature type="region of interest" description="Disordered" evidence="1">
    <location>
        <begin position="1"/>
        <end position="56"/>
    </location>
</feature>
<name>A0A7J0E0Z1_9ERIC</name>
<accession>A0A7J0E0Z1</accession>
<reference evidence="3" key="1">
    <citation type="submission" date="2019-07" db="EMBL/GenBank/DDBJ databases">
        <title>De Novo Assembly of kiwifruit Actinidia rufa.</title>
        <authorList>
            <person name="Sugita-Konishi S."/>
            <person name="Sato K."/>
            <person name="Mori E."/>
            <person name="Abe Y."/>
            <person name="Kisaki G."/>
            <person name="Hamano K."/>
            <person name="Suezawa K."/>
            <person name="Otani M."/>
            <person name="Fukuda T."/>
            <person name="Manabe T."/>
            <person name="Gomi K."/>
            <person name="Tabuchi M."/>
            <person name="Akimitsu K."/>
            <person name="Kataoka I."/>
        </authorList>
    </citation>
    <scope>NUCLEOTIDE SEQUENCE [LARGE SCALE GENOMIC DNA]</scope>
    <source>
        <strain evidence="3">cv. Fuchu</strain>
    </source>
</reference>
<dbReference type="AlphaFoldDB" id="A0A7J0E0Z1"/>
<gene>
    <name evidence="2" type="ORF">Acr_00g0103450</name>
</gene>
<proteinExistence type="predicted"/>
<dbReference type="EMBL" id="BJWL01000470">
    <property type="protein sequence ID" value="GFS46635.1"/>
    <property type="molecule type" value="Genomic_DNA"/>
</dbReference>
<keyword evidence="3" id="KW-1185">Reference proteome</keyword>
<protein>
    <submittedName>
        <fullName evidence="2">Uncharacterized protein</fullName>
    </submittedName>
</protein>
<dbReference type="Proteomes" id="UP000585474">
    <property type="component" value="Unassembled WGS sequence"/>
</dbReference>
<organism evidence="2 3">
    <name type="scientific">Actinidia rufa</name>
    <dbReference type="NCBI Taxonomy" id="165716"/>
    <lineage>
        <taxon>Eukaryota</taxon>
        <taxon>Viridiplantae</taxon>
        <taxon>Streptophyta</taxon>
        <taxon>Embryophyta</taxon>
        <taxon>Tracheophyta</taxon>
        <taxon>Spermatophyta</taxon>
        <taxon>Magnoliopsida</taxon>
        <taxon>eudicotyledons</taxon>
        <taxon>Gunneridae</taxon>
        <taxon>Pentapetalae</taxon>
        <taxon>asterids</taxon>
        <taxon>Ericales</taxon>
        <taxon>Actinidiaceae</taxon>
        <taxon>Actinidia</taxon>
    </lineage>
</organism>
<evidence type="ECO:0000313" key="2">
    <source>
        <dbReference type="EMBL" id="GFS46635.1"/>
    </source>
</evidence>
<evidence type="ECO:0000313" key="3">
    <source>
        <dbReference type="Proteomes" id="UP000585474"/>
    </source>
</evidence>
<sequence length="164" mass="18468">MGHRNDGNRGPKMEKNAAQEPSKSAGLQGVEKLTSEFSVTRTQKAQTDGDGEMDDYKADANTAVNKNRTIENKPDSISRAYCLISLPQKIGFVERNVATAAASGRPPQSSPEWTMWRQSKVKQSQPLMVKEIIDEDDRRTTGWFRLALQLQVRFRLRIVRSLGF</sequence>
<comment type="caution">
    <text evidence="2">The sequence shown here is derived from an EMBL/GenBank/DDBJ whole genome shotgun (WGS) entry which is preliminary data.</text>
</comment>
<evidence type="ECO:0000256" key="1">
    <source>
        <dbReference type="SAM" id="MobiDB-lite"/>
    </source>
</evidence>